<organism evidence="1 2">
    <name type="scientific">Rhynchophorus ferrugineus</name>
    <name type="common">Red palm weevil</name>
    <name type="synonym">Curculio ferrugineus</name>
    <dbReference type="NCBI Taxonomy" id="354439"/>
    <lineage>
        <taxon>Eukaryota</taxon>
        <taxon>Metazoa</taxon>
        <taxon>Ecdysozoa</taxon>
        <taxon>Arthropoda</taxon>
        <taxon>Hexapoda</taxon>
        <taxon>Insecta</taxon>
        <taxon>Pterygota</taxon>
        <taxon>Neoptera</taxon>
        <taxon>Endopterygota</taxon>
        <taxon>Coleoptera</taxon>
        <taxon>Polyphaga</taxon>
        <taxon>Cucujiformia</taxon>
        <taxon>Curculionidae</taxon>
        <taxon>Dryophthorinae</taxon>
        <taxon>Rhynchophorus</taxon>
    </lineage>
</organism>
<gene>
    <name evidence="1" type="ORF">GWI33_010751</name>
</gene>
<comment type="caution">
    <text evidence="1">The sequence shown here is derived from an EMBL/GenBank/DDBJ whole genome shotgun (WGS) entry which is preliminary data.</text>
</comment>
<dbReference type="AlphaFoldDB" id="A0A834ISA3"/>
<evidence type="ECO:0000313" key="2">
    <source>
        <dbReference type="Proteomes" id="UP000625711"/>
    </source>
</evidence>
<protein>
    <submittedName>
        <fullName evidence="1">Uncharacterized protein</fullName>
    </submittedName>
</protein>
<name>A0A834ISA3_RHYFE</name>
<dbReference type="EMBL" id="JAACXV010000056">
    <property type="protein sequence ID" value="KAF7285350.1"/>
    <property type="molecule type" value="Genomic_DNA"/>
</dbReference>
<keyword evidence="2" id="KW-1185">Reference proteome</keyword>
<reference evidence="1" key="1">
    <citation type="submission" date="2020-08" db="EMBL/GenBank/DDBJ databases">
        <title>Genome sequencing and assembly of the red palm weevil Rhynchophorus ferrugineus.</title>
        <authorList>
            <person name="Dias G.B."/>
            <person name="Bergman C.M."/>
            <person name="Manee M."/>
        </authorList>
    </citation>
    <scope>NUCLEOTIDE SEQUENCE</scope>
    <source>
        <strain evidence="1">AA-2017</strain>
        <tissue evidence="1">Whole larva</tissue>
    </source>
</reference>
<sequence>MAREAAQIDNLVGPDKEMKREVRSVYGVRAGGGRKIVSPMSHVSFVLPFRWSPFPSSRLGSDKTVTLCVGG</sequence>
<dbReference type="Proteomes" id="UP000625711">
    <property type="component" value="Unassembled WGS sequence"/>
</dbReference>
<proteinExistence type="predicted"/>
<evidence type="ECO:0000313" key="1">
    <source>
        <dbReference type="EMBL" id="KAF7285350.1"/>
    </source>
</evidence>
<accession>A0A834ISA3</accession>